<dbReference type="PANTHER" id="PTHR43742">
    <property type="entry name" value="TRIMETHYLAMINE-N-OXIDE REDUCTASE"/>
    <property type="match status" value="1"/>
</dbReference>
<keyword evidence="2" id="KW-0479">Metal-binding</keyword>
<keyword evidence="3" id="KW-0408">Iron</keyword>
<evidence type="ECO:0000259" key="5">
    <source>
        <dbReference type="PROSITE" id="PS51669"/>
    </source>
</evidence>
<dbReference type="AlphaFoldDB" id="A0A0N9Y8L1"/>
<dbReference type="EMBL" id="CP011269">
    <property type="protein sequence ID" value="ALI25854.1"/>
    <property type="molecule type" value="Genomic_DNA"/>
</dbReference>
<dbReference type="Pfam" id="PF04879">
    <property type="entry name" value="Molybdop_Fe4S4"/>
    <property type="match status" value="1"/>
</dbReference>
<protein>
    <submittedName>
        <fullName evidence="6">Formate dehydrogenase-O, major subunit</fullName>
        <ecNumber evidence="6">1.2.1.2</ecNumber>
    </submittedName>
</protein>
<dbReference type="InterPro" id="IPR006963">
    <property type="entry name" value="Mopterin_OxRdtase_4Fe-4S_dom"/>
</dbReference>
<keyword evidence="4" id="KW-0411">Iron-sulfur</keyword>
<dbReference type="Gene3D" id="2.20.25.90">
    <property type="entry name" value="ADC-like domains"/>
    <property type="match status" value="1"/>
</dbReference>
<dbReference type="SMART" id="SM00926">
    <property type="entry name" value="Molybdop_Fe4S4"/>
    <property type="match status" value="1"/>
</dbReference>
<dbReference type="GO" id="GO:0051536">
    <property type="term" value="F:iron-sulfur cluster binding"/>
    <property type="evidence" value="ECO:0007669"/>
    <property type="project" value="UniProtKB-KW"/>
</dbReference>
<dbReference type="Proteomes" id="UP000057134">
    <property type="component" value="Chromosome"/>
</dbReference>
<feature type="domain" description="4Fe-4S Mo/W bis-MGD-type" evidence="5">
    <location>
        <begin position="10"/>
        <end position="66"/>
    </location>
</feature>
<evidence type="ECO:0000313" key="7">
    <source>
        <dbReference type="Proteomes" id="UP000057134"/>
    </source>
</evidence>
<dbReference type="KEGG" id="mft:XA26_20080"/>
<dbReference type="SUPFAM" id="SSF50692">
    <property type="entry name" value="ADC-like"/>
    <property type="match status" value="1"/>
</dbReference>
<dbReference type="InterPro" id="IPR009010">
    <property type="entry name" value="Asp_de-COase-like_dom_sf"/>
</dbReference>
<evidence type="ECO:0000256" key="3">
    <source>
        <dbReference type="ARBA" id="ARBA00023004"/>
    </source>
</evidence>
<comment type="similarity">
    <text evidence="1">Belongs to the prokaryotic molybdopterin-containing oxidoreductase family.</text>
</comment>
<dbReference type="InterPro" id="IPR050612">
    <property type="entry name" value="Prok_Mopterin_Oxidored"/>
</dbReference>
<gene>
    <name evidence="6" type="ORF">XA26_20080</name>
</gene>
<reference evidence="6 7" key="1">
    <citation type="journal article" date="2015" name="MBio">
        <title>Enzymatic Degradation of Phenazines Can Generate Energy and Protect Sensitive Organisms from Toxicity.</title>
        <authorList>
            <person name="Costa K.C."/>
            <person name="Bergkessel M."/>
            <person name="Saunders S."/>
            <person name="Korlach J."/>
            <person name="Newman D.K."/>
        </authorList>
    </citation>
    <scope>NUCLEOTIDE SEQUENCE [LARGE SCALE GENOMIC DNA]</scope>
    <source>
        <strain evidence="6 7">CT6</strain>
    </source>
</reference>
<evidence type="ECO:0000256" key="1">
    <source>
        <dbReference type="ARBA" id="ARBA00010312"/>
    </source>
</evidence>
<dbReference type="STRING" id="1766.XA26_20080"/>
<dbReference type="GO" id="GO:0046872">
    <property type="term" value="F:metal ion binding"/>
    <property type="evidence" value="ECO:0007669"/>
    <property type="project" value="UniProtKB-KW"/>
</dbReference>
<dbReference type="Pfam" id="PF01568">
    <property type="entry name" value="Molydop_binding"/>
    <property type="match status" value="1"/>
</dbReference>
<dbReference type="Pfam" id="PF00384">
    <property type="entry name" value="Molybdopterin"/>
    <property type="match status" value="1"/>
</dbReference>
<dbReference type="InterPro" id="IPR006657">
    <property type="entry name" value="MoPterin_dinucl-bd_dom"/>
</dbReference>
<keyword evidence="7" id="KW-1185">Reference proteome</keyword>
<dbReference type="Gene3D" id="3.40.50.740">
    <property type="match status" value="1"/>
</dbReference>
<dbReference type="PANTHER" id="PTHR43742:SF6">
    <property type="entry name" value="OXIDOREDUCTASE YYAE-RELATED"/>
    <property type="match status" value="1"/>
</dbReference>
<accession>A0A0N9Y8L1</accession>
<evidence type="ECO:0000313" key="6">
    <source>
        <dbReference type="EMBL" id="ALI25854.1"/>
    </source>
</evidence>
<dbReference type="PATRIC" id="fig|1766.6.peg.1994"/>
<dbReference type="GO" id="GO:0043546">
    <property type="term" value="F:molybdopterin cofactor binding"/>
    <property type="evidence" value="ECO:0007669"/>
    <property type="project" value="InterPro"/>
</dbReference>
<dbReference type="SUPFAM" id="SSF53706">
    <property type="entry name" value="Formate dehydrogenase/DMSO reductase, domains 1-3"/>
    <property type="match status" value="1"/>
</dbReference>
<name>A0A0N9Y8L1_MYCFO</name>
<evidence type="ECO:0000256" key="4">
    <source>
        <dbReference type="ARBA" id="ARBA00023014"/>
    </source>
</evidence>
<dbReference type="InterPro" id="IPR006656">
    <property type="entry name" value="Mopterin_OxRdtase"/>
</dbReference>
<dbReference type="Gene3D" id="3.40.228.10">
    <property type="entry name" value="Dimethylsulfoxide Reductase, domain 2"/>
    <property type="match status" value="1"/>
</dbReference>
<organism evidence="6 7">
    <name type="scientific">Mycolicibacterium fortuitum</name>
    <name type="common">Mycobacterium fortuitum</name>
    <dbReference type="NCBI Taxonomy" id="1766"/>
    <lineage>
        <taxon>Bacteria</taxon>
        <taxon>Bacillati</taxon>
        <taxon>Actinomycetota</taxon>
        <taxon>Actinomycetes</taxon>
        <taxon>Mycobacteriales</taxon>
        <taxon>Mycobacteriaceae</taxon>
        <taxon>Mycolicibacterium</taxon>
    </lineage>
</organism>
<dbReference type="PROSITE" id="PS51669">
    <property type="entry name" value="4FE4S_MOW_BIS_MGD"/>
    <property type="match status" value="1"/>
</dbReference>
<dbReference type="GO" id="GO:0016491">
    <property type="term" value="F:oxidoreductase activity"/>
    <property type="evidence" value="ECO:0007669"/>
    <property type="project" value="UniProtKB-KW"/>
</dbReference>
<proteinExistence type="inferred from homology"/>
<sequence length="739" mass="79470">MSSSNQASTSVSIPTYCRICESLCGIVATVEDGKVISIGGDAEHPVSKGYICAKGASMGEMLNDPDRVTAPLKRDSVTGTFVEVEWDDALDDIATRLNKLRKFRGPNSIALYFGNPASFGFAGLYWAKGLLDAIGSHQFHSPAPQDSFARQAASVHLFENGLRFPIPDVPRTQFFLCVGANPLVSHGSLLTLPRMGDEMRAVVDRGGRVVVVDPVRTRTAAEFEHVQVRPGTDAWLLAAMLNTVFAMKLHDERVLENVANGWRALASAVEKISPECAAEKTGIDPKTIVELAVAFATAESACAYSRCGLNRYPGASVATYLLDALNVVTGNLDREGGAVFGDAGIDFAGLGAKFGMSGVGRFPSRATGLPDMAGLLPWTLTQEIEYDTPDSVRGLLLVAGNPVVSCPDGAALERAMAKLDVIVSVDLYVNESNRHADYILPAAHYLEREDFPGTFLGHMPRPWLQYASKVVEAPVNVREDWEIIDDLTCRMGLGAPFSQRSVRVIGKVLRRFGVRITPNMIIAALLRAGRTGWTIRQLRNRPHGVVLRPHVRVGRLHKHLRGGRVNLGSPEMLRAIRELAAETGPADPDELRLVGRREVRGINSWNHNIGYGISAPALWINRDDADARGLLDGDIVRVMSRVAAIEVPVQISDAVGPGTVSYPHGRGHGGGWRRSNSSGGANVNLLASAAPASKDPLSGGSHLDGIPVKLERCGAQSAVGVPEVSHDCTDEMSQFAGER</sequence>
<evidence type="ECO:0000256" key="2">
    <source>
        <dbReference type="ARBA" id="ARBA00022723"/>
    </source>
</evidence>
<dbReference type="EC" id="1.2.1.2" evidence="6"/>
<dbReference type="Gene3D" id="2.40.40.20">
    <property type="match status" value="1"/>
</dbReference>
<keyword evidence="6" id="KW-0560">Oxidoreductase</keyword>